<dbReference type="Proteomes" id="UP000636453">
    <property type="component" value="Unassembled WGS sequence"/>
</dbReference>
<reference evidence="2" key="2">
    <citation type="submission" date="2020-09" db="EMBL/GenBank/DDBJ databases">
        <authorList>
            <person name="Sun Q."/>
            <person name="Kim S."/>
        </authorList>
    </citation>
    <scope>NUCLEOTIDE SEQUENCE</scope>
    <source>
        <strain evidence="2">KCTC 32020</strain>
    </source>
</reference>
<dbReference type="OrthoDB" id="7561434at2"/>
<evidence type="ECO:0000256" key="1">
    <source>
        <dbReference type="SAM" id="SignalP"/>
    </source>
</evidence>
<protein>
    <recommendedName>
        <fullName evidence="4">Outer-membrane lipoprotein LolB</fullName>
    </recommendedName>
</protein>
<reference evidence="2" key="1">
    <citation type="journal article" date="2014" name="Int. J. Syst. Evol. Microbiol.">
        <title>Complete genome sequence of Corynebacterium casei LMG S-19264T (=DSM 44701T), isolated from a smear-ripened cheese.</title>
        <authorList>
            <consortium name="US DOE Joint Genome Institute (JGI-PGF)"/>
            <person name="Walter F."/>
            <person name="Albersmeier A."/>
            <person name="Kalinowski J."/>
            <person name="Ruckert C."/>
        </authorList>
    </citation>
    <scope>NUCLEOTIDE SEQUENCE</scope>
    <source>
        <strain evidence="2">KCTC 32020</strain>
    </source>
</reference>
<dbReference type="RefSeq" id="WP_146471942.1">
    <property type="nucleotide sequence ID" value="NZ_BNCF01000011.1"/>
</dbReference>
<feature type="signal peptide" evidence="1">
    <location>
        <begin position="1"/>
        <end position="25"/>
    </location>
</feature>
<proteinExistence type="predicted"/>
<dbReference type="EMBL" id="BNCF01000011">
    <property type="protein sequence ID" value="GHE37739.1"/>
    <property type="molecule type" value="Genomic_DNA"/>
</dbReference>
<accession>A0A919DFD7</accession>
<dbReference type="PROSITE" id="PS51257">
    <property type="entry name" value="PROKAR_LIPOPROTEIN"/>
    <property type="match status" value="1"/>
</dbReference>
<evidence type="ECO:0000313" key="2">
    <source>
        <dbReference type="EMBL" id="GHE37739.1"/>
    </source>
</evidence>
<keyword evidence="3" id="KW-1185">Reference proteome</keyword>
<comment type="caution">
    <text evidence="2">The sequence shown here is derived from an EMBL/GenBank/DDBJ whole genome shotgun (WGS) entry which is preliminary data.</text>
</comment>
<evidence type="ECO:0000313" key="3">
    <source>
        <dbReference type="Proteomes" id="UP000636453"/>
    </source>
</evidence>
<feature type="chain" id="PRO_5037690608" description="Outer-membrane lipoprotein LolB" evidence="1">
    <location>
        <begin position="26"/>
        <end position="237"/>
    </location>
</feature>
<dbReference type="AlphaFoldDB" id="A0A919DFD7"/>
<name>A0A919DFD7_9GAMM</name>
<keyword evidence="1" id="KW-0732">Signal</keyword>
<gene>
    <name evidence="2" type="ORF">GCM10007167_19900</name>
</gene>
<evidence type="ECO:0008006" key="4">
    <source>
        <dbReference type="Google" id="ProtNLM"/>
    </source>
</evidence>
<sequence length="237" mass="26153">MRLLALVPILAILAACAGAPPRRDAADPEALLERAIAAAGGERALDRARSLSWEGEAEVHAGTTTIPLRVRTRVRPFASAHSTSWRRDETPPRPRQMRIDATGGELVLPDGTRRPMPEPMLRHERAQFAVYGLMRLLPLREAGVRRAPLPPDAQGRPGIRVEHPLAPPADLHFAPDGRLAVLTNRVPAADGNGEVTQRFLFDGTVEAAGVRWPRRLRIEHDGAPYFELRIERFEVSP</sequence>
<organism evidence="2 3">
    <name type="scientific">Vulcaniibacterium thermophilum</name>
    <dbReference type="NCBI Taxonomy" id="1169913"/>
    <lineage>
        <taxon>Bacteria</taxon>
        <taxon>Pseudomonadati</taxon>
        <taxon>Pseudomonadota</taxon>
        <taxon>Gammaproteobacteria</taxon>
        <taxon>Lysobacterales</taxon>
        <taxon>Lysobacteraceae</taxon>
        <taxon>Vulcaniibacterium</taxon>
    </lineage>
</organism>